<organism evidence="7 8">
    <name type="scientific">Microthlaspi erraticum</name>
    <dbReference type="NCBI Taxonomy" id="1685480"/>
    <lineage>
        <taxon>Eukaryota</taxon>
        <taxon>Viridiplantae</taxon>
        <taxon>Streptophyta</taxon>
        <taxon>Embryophyta</taxon>
        <taxon>Tracheophyta</taxon>
        <taxon>Spermatophyta</taxon>
        <taxon>Magnoliopsida</taxon>
        <taxon>eudicotyledons</taxon>
        <taxon>Gunneridae</taxon>
        <taxon>Pentapetalae</taxon>
        <taxon>rosids</taxon>
        <taxon>malvids</taxon>
        <taxon>Brassicales</taxon>
        <taxon>Brassicaceae</taxon>
        <taxon>Coluteocarpeae</taxon>
        <taxon>Microthlaspi</taxon>
    </lineage>
</organism>
<dbReference type="InterPro" id="IPR001841">
    <property type="entry name" value="Znf_RING"/>
</dbReference>
<dbReference type="PANTHER" id="PTHR46288">
    <property type="entry name" value="PHORBOL-ESTER/DAG-TYPE DOMAIN-CONTAINING PROTEIN"/>
    <property type="match status" value="1"/>
</dbReference>
<feature type="domain" description="Phorbol-ester/DAG-type" evidence="5">
    <location>
        <begin position="45"/>
        <end position="94"/>
    </location>
</feature>
<evidence type="ECO:0000256" key="1">
    <source>
        <dbReference type="ARBA" id="ARBA00022723"/>
    </source>
</evidence>
<keyword evidence="1" id="KW-0479">Metal-binding</keyword>
<comment type="caution">
    <text evidence="7">The sequence shown here is derived from an EMBL/GenBank/DDBJ whole genome shotgun (WGS) entry which is preliminary data.</text>
</comment>
<keyword evidence="3" id="KW-0863">Zinc-finger</keyword>
<dbReference type="InterPro" id="IPR002219">
    <property type="entry name" value="PKC_DAG/PE"/>
</dbReference>
<dbReference type="InterPro" id="IPR046349">
    <property type="entry name" value="C1-like_sf"/>
</dbReference>
<accession>A0A6D2JDK1</accession>
<evidence type="ECO:0000313" key="8">
    <source>
        <dbReference type="Proteomes" id="UP000467841"/>
    </source>
</evidence>
<dbReference type="SUPFAM" id="SSF57889">
    <property type="entry name" value="Cysteine-rich domain"/>
    <property type="match status" value="2"/>
</dbReference>
<dbReference type="InterPro" id="IPR013083">
    <property type="entry name" value="Znf_RING/FYVE/PHD"/>
</dbReference>
<dbReference type="OrthoDB" id="1884766at2759"/>
<evidence type="ECO:0000256" key="2">
    <source>
        <dbReference type="ARBA" id="ARBA00022833"/>
    </source>
</evidence>
<evidence type="ECO:0000256" key="4">
    <source>
        <dbReference type="SAM" id="MobiDB-lite"/>
    </source>
</evidence>
<evidence type="ECO:0000256" key="3">
    <source>
        <dbReference type="PROSITE-ProRule" id="PRU00175"/>
    </source>
</evidence>
<dbReference type="Gene3D" id="3.30.40.10">
    <property type="entry name" value="Zinc/RING finger domain, C3HC4 (zinc finger)"/>
    <property type="match status" value="1"/>
</dbReference>
<dbReference type="PROSITE" id="PS50081">
    <property type="entry name" value="ZF_DAG_PE_2"/>
    <property type="match status" value="1"/>
</dbReference>
<dbReference type="PROSITE" id="PS50089">
    <property type="entry name" value="ZF_RING_2"/>
    <property type="match status" value="1"/>
</dbReference>
<dbReference type="PANTHER" id="PTHR46288:SF27">
    <property type="entry name" value="CYSTEINE_HISTIDINE-RICH C1 DOMAIN FAMILY PROTEIN"/>
    <property type="match status" value="1"/>
</dbReference>
<dbReference type="EMBL" id="CACVBM020001185">
    <property type="protein sequence ID" value="CAA7038032.1"/>
    <property type="molecule type" value="Genomic_DNA"/>
</dbReference>
<reference evidence="7" key="1">
    <citation type="submission" date="2020-01" db="EMBL/GenBank/DDBJ databases">
        <authorList>
            <person name="Mishra B."/>
        </authorList>
    </citation>
    <scope>NUCLEOTIDE SEQUENCE [LARGE SCALE GENOMIC DNA]</scope>
</reference>
<dbReference type="AlphaFoldDB" id="A0A6D2JDK1"/>
<feature type="domain" description="RING-type" evidence="6">
    <location>
        <begin position="4"/>
        <end position="65"/>
    </location>
</feature>
<sequence>MGGCTICAESLSGKAVSCMTCDDIYHLRCIESWRKERFIHPLHSDHKLKLKLIRGSKSKKCTSCKLKITKYCLRCSLCKLSFHLKCSNGVDVLEDIGRHRHTFYKYWINDSQLARTCNVCSTQCGMSFYGCIYCNFSAHVECLRFPGMVKNRVHQHTVELTFNPSHDLMLYCALCDMILSKKVYYCNQCDDMFHTKCIMSTDEGEAASEEEQVRDIYMMSIERHLLNKVGKKKKHSKVSNDEWLERDVMLEDTDDYAQDSSGEEDNNSS</sequence>
<feature type="compositionally biased region" description="Acidic residues" evidence="4">
    <location>
        <begin position="250"/>
        <end position="269"/>
    </location>
</feature>
<name>A0A6D2JDK1_9BRAS</name>
<evidence type="ECO:0000259" key="6">
    <source>
        <dbReference type="PROSITE" id="PS50089"/>
    </source>
</evidence>
<dbReference type="Proteomes" id="UP000467841">
    <property type="component" value="Unassembled WGS sequence"/>
</dbReference>
<keyword evidence="2" id="KW-0862">Zinc</keyword>
<proteinExistence type="predicted"/>
<gene>
    <name evidence="7" type="ORF">MERR_LOCUS25267</name>
</gene>
<dbReference type="GO" id="GO:0008270">
    <property type="term" value="F:zinc ion binding"/>
    <property type="evidence" value="ECO:0007669"/>
    <property type="project" value="UniProtKB-KW"/>
</dbReference>
<feature type="region of interest" description="Disordered" evidence="4">
    <location>
        <begin position="249"/>
        <end position="269"/>
    </location>
</feature>
<protein>
    <recommendedName>
        <fullName evidence="9">Phorbol-ester/DAG-type domain-containing protein</fullName>
    </recommendedName>
</protein>
<evidence type="ECO:0008006" key="9">
    <source>
        <dbReference type="Google" id="ProtNLM"/>
    </source>
</evidence>
<keyword evidence="8" id="KW-1185">Reference proteome</keyword>
<evidence type="ECO:0000259" key="5">
    <source>
        <dbReference type="PROSITE" id="PS50081"/>
    </source>
</evidence>
<evidence type="ECO:0000313" key="7">
    <source>
        <dbReference type="EMBL" id="CAA7038032.1"/>
    </source>
</evidence>